<sequence>MKLRVQAAFCASDMAGKSPFLSRDAAVLCALRCVASIIKRFERPAFSVRATKIRSKTPRRLHRMKRLYKVLCGPYAFGASFH</sequence>
<evidence type="ECO:0000313" key="1">
    <source>
        <dbReference type="EMBL" id="AAW59736.1"/>
    </source>
</evidence>
<dbReference type="AlphaFoldDB" id="Q5HXL7"/>
<proteinExistence type="predicted"/>
<keyword evidence="1" id="KW-0614">Plasmid</keyword>
<keyword evidence="2" id="KW-1185">Reference proteome</keyword>
<gene>
    <name evidence="1" type="ordered locus">GOX2672</name>
</gene>
<organism evidence="1 2">
    <name type="scientific">Gluconobacter oxydans (strain 621H)</name>
    <name type="common">Gluconobacter suboxydans</name>
    <dbReference type="NCBI Taxonomy" id="290633"/>
    <lineage>
        <taxon>Bacteria</taxon>
        <taxon>Pseudomonadati</taxon>
        <taxon>Pseudomonadota</taxon>
        <taxon>Alphaproteobacteria</taxon>
        <taxon>Acetobacterales</taxon>
        <taxon>Acetobacteraceae</taxon>
        <taxon>Gluconobacter</taxon>
    </lineage>
</organism>
<dbReference type="EMBL" id="CP000005">
    <property type="protein sequence ID" value="AAW59736.1"/>
    <property type="molecule type" value="Genomic_DNA"/>
</dbReference>
<name>Q5HXL7_GLUOX</name>
<dbReference type="HOGENOM" id="CLU_2553473_0_0_5"/>
<geneLocation type="plasmid" evidence="1 2">
    <name>pGOX2</name>
</geneLocation>
<dbReference type="KEGG" id="gox:GOX2672"/>
<evidence type="ECO:0000313" key="2">
    <source>
        <dbReference type="Proteomes" id="UP000006375"/>
    </source>
</evidence>
<protein>
    <submittedName>
        <fullName evidence="1">Uncharacterized protein</fullName>
    </submittedName>
</protein>
<accession>Q5HXL7</accession>
<reference evidence="1 2" key="1">
    <citation type="journal article" date="2005" name="Nat. Biotechnol.">
        <title>Complete genome sequence of the acetic acid bacterium Gluconobacter oxydans.</title>
        <authorList>
            <person name="Prust C."/>
            <person name="Hoffmeister M."/>
            <person name="Liesegang H."/>
            <person name="Wiezer A."/>
            <person name="Fricke W.F."/>
            <person name="Ehrenreich A."/>
            <person name="Gottschalk G."/>
            <person name="Deppenmeier U."/>
        </authorList>
    </citation>
    <scope>NUCLEOTIDE SEQUENCE [LARGE SCALE GENOMIC DNA]</scope>
    <source>
        <strain evidence="2">621H</strain>
        <plasmid evidence="2">Plasmid pGOX2</plasmid>
    </source>
</reference>
<dbReference type="Proteomes" id="UP000006375">
    <property type="component" value="Plasmid pGOX2"/>
</dbReference>